<evidence type="ECO:0000256" key="2">
    <source>
        <dbReference type="ARBA" id="ARBA00023002"/>
    </source>
</evidence>
<name>A0A6J4VH43_9BACT</name>
<dbReference type="Gene3D" id="3.40.50.720">
    <property type="entry name" value="NAD(P)-binding Rossmann-like Domain"/>
    <property type="match status" value="1"/>
</dbReference>
<keyword evidence="3" id="KW-0520">NAD</keyword>
<reference evidence="5" key="1">
    <citation type="submission" date="2020-02" db="EMBL/GenBank/DDBJ databases">
        <authorList>
            <person name="Meier V. D."/>
        </authorList>
    </citation>
    <scope>NUCLEOTIDE SEQUENCE</scope>
    <source>
        <strain evidence="5">AVDCRST_MAG19</strain>
    </source>
</reference>
<dbReference type="GO" id="GO:0003978">
    <property type="term" value="F:UDP-glucose 4-epimerase activity"/>
    <property type="evidence" value="ECO:0007669"/>
    <property type="project" value="UniProtKB-EC"/>
</dbReference>
<protein>
    <submittedName>
        <fullName evidence="5">UDP-glucose 4-epimerase</fullName>
        <ecNumber evidence="5">5.1.3.2</ecNumber>
    </submittedName>
</protein>
<feature type="domain" description="NAD-dependent epimerase/dehydratase" evidence="4">
    <location>
        <begin position="11"/>
        <end position="186"/>
    </location>
</feature>
<dbReference type="PANTHER" id="PTHR43103">
    <property type="entry name" value="NUCLEOSIDE-DIPHOSPHATE-SUGAR EPIMERASE"/>
    <property type="match status" value="1"/>
</dbReference>
<organism evidence="5">
    <name type="scientific">uncultured Thermomicrobiales bacterium</name>
    <dbReference type="NCBI Taxonomy" id="1645740"/>
    <lineage>
        <taxon>Bacteria</taxon>
        <taxon>Pseudomonadati</taxon>
        <taxon>Thermomicrobiota</taxon>
        <taxon>Thermomicrobia</taxon>
        <taxon>Thermomicrobiales</taxon>
        <taxon>environmental samples</taxon>
    </lineage>
</organism>
<dbReference type="EC" id="5.1.3.2" evidence="5"/>
<keyword evidence="5" id="KW-0413">Isomerase</keyword>
<dbReference type="InterPro" id="IPR036291">
    <property type="entry name" value="NAD(P)-bd_dom_sf"/>
</dbReference>
<dbReference type="Pfam" id="PF01370">
    <property type="entry name" value="Epimerase"/>
    <property type="match status" value="1"/>
</dbReference>
<sequence length="253" mass="27144">MAQDVSSARAVLLTGAAGRIGGNFFEHAKERYRFRLAHRDAAKLAAAAGEEHEAISLDVADPDACRAACDGIDTVVHLAADPSPEADFYGSLLDNNIKGTYNVFRAAADAGCRRIVYASSVHAVFAYPLDVQAKTDSPVRPANMYGVSKCFGEALAACFANDGLSSIAVRIGAYEAPWVHENPTAEAMAMYVSHRDLNQLLTRCVDADDVPFAIVHGVSDNRFKRLDLTSTRELLGYAPEDDGFALFGAGLRD</sequence>
<dbReference type="PANTHER" id="PTHR43103:SF5">
    <property type="entry name" value="4-EPIMERASE, PUTATIVE (AFU_ORTHOLOGUE AFUA_7G00360)-RELATED"/>
    <property type="match status" value="1"/>
</dbReference>
<evidence type="ECO:0000256" key="1">
    <source>
        <dbReference type="ARBA" id="ARBA00007637"/>
    </source>
</evidence>
<accession>A0A6J4VH43</accession>
<evidence type="ECO:0000313" key="5">
    <source>
        <dbReference type="EMBL" id="CAA9578348.1"/>
    </source>
</evidence>
<gene>
    <name evidence="5" type="ORF">AVDCRST_MAG19-3631</name>
</gene>
<evidence type="ECO:0000256" key="3">
    <source>
        <dbReference type="ARBA" id="ARBA00023027"/>
    </source>
</evidence>
<dbReference type="AlphaFoldDB" id="A0A6J4VH43"/>
<dbReference type="EMBL" id="CADCWL010000203">
    <property type="protein sequence ID" value="CAA9578348.1"/>
    <property type="molecule type" value="Genomic_DNA"/>
</dbReference>
<dbReference type="GO" id="GO:0016491">
    <property type="term" value="F:oxidoreductase activity"/>
    <property type="evidence" value="ECO:0007669"/>
    <property type="project" value="UniProtKB-KW"/>
</dbReference>
<keyword evidence="2" id="KW-0560">Oxidoreductase</keyword>
<comment type="similarity">
    <text evidence="1">Belongs to the NAD(P)-dependent epimerase/dehydratase family.</text>
</comment>
<dbReference type="SUPFAM" id="SSF51735">
    <property type="entry name" value="NAD(P)-binding Rossmann-fold domains"/>
    <property type="match status" value="1"/>
</dbReference>
<dbReference type="InterPro" id="IPR001509">
    <property type="entry name" value="Epimerase_deHydtase"/>
</dbReference>
<evidence type="ECO:0000259" key="4">
    <source>
        <dbReference type="Pfam" id="PF01370"/>
    </source>
</evidence>
<proteinExistence type="inferred from homology"/>